<accession>A0A7K0JDQ1</accession>
<sequence length="309" mass="34607">MSLIKKSNELVIPTTVKMMIYGQAGMGKSTVALSAPKPLLLDFDNGVKRMNMAHLENIDTVQVTSWSDVQQVLQEDLSAYQTIVVDTIGKMMDFIITYKCGSRQPSIKDWSGINAEFSWMTRTLSGLNKHIIFVAHRDTRKEGDDTVFIPALREKSYNSIVTELDLLGYLEMKSERGVQRRTITFDPTSRNDGKNTCNLPSVMEVPTILDKNANPTAKNDFITAKIINSYLGMLAAKKEAQEKYDKVIEEIKEQIELITDAESANNFIAQIDNFEHVGSSKQMAAKLVANKAKSLNLKLNSEKKYEPAA</sequence>
<dbReference type="InterPro" id="IPR027417">
    <property type="entry name" value="P-loop_NTPase"/>
</dbReference>
<gene>
    <name evidence="1" type="ORF">FYJ30_07065</name>
</gene>
<name>A0A7K0JDQ1_PHOVU</name>
<protein>
    <submittedName>
        <fullName evidence="1">ATP-binding protein</fullName>
    </submittedName>
</protein>
<evidence type="ECO:0000313" key="1">
    <source>
        <dbReference type="EMBL" id="MSS48080.1"/>
    </source>
</evidence>
<dbReference type="Pfam" id="PF13479">
    <property type="entry name" value="AAA_24"/>
    <property type="match status" value="1"/>
</dbReference>
<dbReference type="SUPFAM" id="SSF52540">
    <property type="entry name" value="P-loop containing nucleoside triphosphate hydrolases"/>
    <property type="match status" value="1"/>
</dbReference>
<organism evidence="1 2">
    <name type="scientific">Phocaeicola vulgatus</name>
    <name type="common">Bacteroides vulgatus</name>
    <dbReference type="NCBI Taxonomy" id="821"/>
    <lineage>
        <taxon>Bacteria</taxon>
        <taxon>Pseudomonadati</taxon>
        <taxon>Bacteroidota</taxon>
        <taxon>Bacteroidia</taxon>
        <taxon>Bacteroidales</taxon>
        <taxon>Bacteroidaceae</taxon>
        <taxon>Phocaeicola</taxon>
    </lineage>
</organism>
<reference evidence="1 2" key="1">
    <citation type="submission" date="2019-09" db="EMBL/GenBank/DDBJ databases">
        <title>In-depth cultivation of the pig gut microbiome towards novel bacterial diversity and tailored functional studies.</title>
        <authorList>
            <person name="Wylensek D."/>
            <person name="Hitch T.C.A."/>
            <person name="Clavel T."/>
        </authorList>
    </citation>
    <scope>NUCLEOTIDE SEQUENCE [LARGE SCALE GENOMIC DNA]</scope>
    <source>
        <strain evidence="1 2">WCA-389-WT-3C</strain>
    </source>
</reference>
<dbReference type="EMBL" id="VULU01000009">
    <property type="protein sequence ID" value="MSS48080.1"/>
    <property type="molecule type" value="Genomic_DNA"/>
</dbReference>
<keyword evidence="1" id="KW-0067">ATP-binding</keyword>
<dbReference type="GO" id="GO:0005524">
    <property type="term" value="F:ATP binding"/>
    <property type="evidence" value="ECO:0007669"/>
    <property type="project" value="UniProtKB-KW"/>
</dbReference>
<evidence type="ECO:0000313" key="2">
    <source>
        <dbReference type="Proteomes" id="UP000460950"/>
    </source>
</evidence>
<dbReference type="RefSeq" id="WP_007849632.1">
    <property type="nucleotide sequence ID" value="NZ_CAXTBS010000026.1"/>
</dbReference>
<comment type="caution">
    <text evidence="1">The sequence shown here is derived from an EMBL/GenBank/DDBJ whole genome shotgun (WGS) entry which is preliminary data.</text>
</comment>
<dbReference type="AlphaFoldDB" id="A0A7K0JDQ1"/>
<dbReference type="Proteomes" id="UP000460950">
    <property type="component" value="Unassembled WGS sequence"/>
</dbReference>
<proteinExistence type="predicted"/>
<keyword evidence="1" id="KW-0547">Nucleotide-binding</keyword>